<reference evidence="1 2" key="1">
    <citation type="submission" date="2022-04" db="EMBL/GenBank/DDBJ databases">
        <title>Mechanism of arsenic methylation and mitigation arsenic toxicity by Bacillus sp. LH14 from an Arsenic-Contaminated Paddy Soil.</title>
        <authorList>
            <person name="Wang D."/>
        </authorList>
    </citation>
    <scope>NUCLEOTIDE SEQUENCE [LARGE SCALE GENOMIC DNA]</scope>
    <source>
        <strain evidence="1 2">LH14</strain>
    </source>
</reference>
<accession>A0ABY4JI16</accession>
<keyword evidence="2" id="KW-1185">Reference proteome</keyword>
<dbReference type="Pfam" id="PF10970">
    <property type="entry name" value="GerPE"/>
    <property type="match status" value="1"/>
</dbReference>
<dbReference type="InterPro" id="IPR024496">
    <property type="entry name" value="Spore_germ_GerPE"/>
</dbReference>
<dbReference type="Proteomes" id="UP000830639">
    <property type="component" value="Chromosome"/>
</dbReference>
<dbReference type="RefSeq" id="WP_248266729.1">
    <property type="nucleotide sequence ID" value="NZ_CP096034.1"/>
</dbReference>
<sequence>MFKIDPRFRLASVESYNVNTVLFSSVLQFGDAFSINAESNALALQEEGNILAVPNRDVFEIYPIYKVIPKHLPYVPNVNLNRINLNPTIQIGLINYMGISSASASVIGSVHSASMLSRVHQVRHFISPITIHYQTPGHHAQPTFSQLMQPLTTTSTQIIPAQPVIPVPPVASVQPVLPTARTQKTETPETIIPD</sequence>
<proteinExistence type="predicted"/>
<gene>
    <name evidence="1" type="ORF">MY490_16985</name>
</gene>
<evidence type="ECO:0000313" key="1">
    <source>
        <dbReference type="EMBL" id="UPM53471.1"/>
    </source>
</evidence>
<dbReference type="EMBL" id="CP096034">
    <property type="protein sequence ID" value="UPM53471.1"/>
    <property type="molecule type" value="Genomic_DNA"/>
</dbReference>
<evidence type="ECO:0000313" key="2">
    <source>
        <dbReference type="Proteomes" id="UP000830639"/>
    </source>
</evidence>
<protein>
    <submittedName>
        <fullName evidence="1">Spore germination protein GerPE</fullName>
    </submittedName>
</protein>
<name>A0ABY4JI16_9BACI</name>
<organism evidence="1 2">
    <name type="scientific">Gottfriedia acidiceleris</name>
    <dbReference type="NCBI Taxonomy" id="371036"/>
    <lineage>
        <taxon>Bacteria</taxon>
        <taxon>Bacillati</taxon>
        <taxon>Bacillota</taxon>
        <taxon>Bacilli</taxon>
        <taxon>Bacillales</taxon>
        <taxon>Bacillaceae</taxon>
        <taxon>Gottfriedia</taxon>
    </lineage>
</organism>